<reference evidence="2" key="1">
    <citation type="submission" date="2020-08" db="EMBL/GenBank/DDBJ databases">
        <title>Genome sequencing and assembly of the red palm weevil Rhynchophorus ferrugineus.</title>
        <authorList>
            <person name="Dias G.B."/>
            <person name="Bergman C.M."/>
            <person name="Manee M."/>
        </authorList>
    </citation>
    <scope>NUCLEOTIDE SEQUENCE</scope>
    <source>
        <strain evidence="2">AA-2017</strain>
        <tissue evidence="2">Whole larva</tissue>
    </source>
</reference>
<name>A0A834HNH7_RHYFE</name>
<proteinExistence type="predicted"/>
<evidence type="ECO:0000313" key="3">
    <source>
        <dbReference type="Proteomes" id="UP000625711"/>
    </source>
</evidence>
<keyword evidence="3" id="KW-1185">Reference proteome</keyword>
<dbReference type="AlphaFoldDB" id="A0A834HNH7"/>
<gene>
    <name evidence="2" type="ORF">GWI33_021045</name>
</gene>
<keyword evidence="1" id="KW-0732">Signal</keyword>
<evidence type="ECO:0000313" key="2">
    <source>
        <dbReference type="EMBL" id="KAF7265595.1"/>
    </source>
</evidence>
<feature type="signal peptide" evidence="1">
    <location>
        <begin position="1"/>
        <end position="21"/>
    </location>
</feature>
<feature type="chain" id="PRO_5032620362" evidence="1">
    <location>
        <begin position="22"/>
        <end position="171"/>
    </location>
</feature>
<comment type="caution">
    <text evidence="2">The sequence shown here is derived from an EMBL/GenBank/DDBJ whole genome shotgun (WGS) entry which is preliminary data.</text>
</comment>
<protein>
    <submittedName>
        <fullName evidence="2">Uncharacterized protein</fullName>
    </submittedName>
</protein>
<organism evidence="2 3">
    <name type="scientific">Rhynchophorus ferrugineus</name>
    <name type="common">Red palm weevil</name>
    <name type="synonym">Curculio ferrugineus</name>
    <dbReference type="NCBI Taxonomy" id="354439"/>
    <lineage>
        <taxon>Eukaryota</taxon>
        <taxon>Metazoa</taxon>
        <taxon>Ecdysozoa</taxon>
        <taxon>Arthropoda</taxon>
        <taxon>Hexapoda</taxon>
        <taxon>Insecta</taxon>
        <taxon>Pterygota</taxon>
        <taxon>Neoptera</taxon>
        <taxon>Endopterygota</taxon>
        <taxon>Coleoptera</taxon>
        <taxon>Polyphaga</taxon>
        <taxon>Cucujiformia</taxon>
        <taxon>Curculionidae</taxon>
        <taxon>Dryophthorinae</taxon>
        <taxon>Rhynchophorus</taxon>
    </lineage>
</organism>
<sequence>MSFYIVTFITLCLLINKQVDGSCYLSKLYKPCGPPAPPPQKCPLPLPYPPLKPSPAPCPATTPSPPVPFPYCPYCQKFCPAQNPMMPCPTCQKPLPHPHPHPHHPHIPSPFCPCAACQKPPAPTTTAPPCAVQPPTPSCPAPAAPQVLTLSPAVLQQLFGHLVPPSPCGCQ</sequence>
<evidence type="ECO:0000256" key="1">
    <source>
        <dbReference type="SAM" id="SignalP"/>
    </source>
</evidence>
<dbReference type="Proteomes" id="UP000625711">
    <property type="component" value="Unassembled WGS sequence"/>
</dbReference>
<dbReference type="EMBL" id="JAACXV010014605">
    <property type="protein sequence ID" value="KAF7265595.1"/>
    <property type="molecule type" value="Genomic_DNA"/>
</dbReference>
<accession>A0A834HNH7</accession>